<dbReference type="PANTHER" id="PTHR32108">
    <property type="entry name" value="DNA-DIRECTED RNA POLYMERASE SUBUNIT ALPHA"/>
    <property type="match status" value="1"/>
</dbReference>
<reference evidence="1 2" key="1">
    <citation type="submission" date="2023-10" db="EMBL/GenBank/DDBJ databases">
        <title>Genome-Wide Identification Analysis in wild type Solanum Pinnatisectum Reveals Some Genes Defensing Phytophthora Infestans.</title>
        <authorList>
            <person name="Sun C."/>
        </authorList>
    </citation>
    <scope>NUCLEOTIDE SEQUENCE [LARGE SCALE GENOMIC DNA]</scope>
    <source>
        <strain evidence="1">LQN</strain>
        <tissue evidence="1">Leaf</tissue>
    </source>
</reference>
<dbReference type="PANTHER" id="PTHR32108:SF9">
    <property type="entry name" value="REVERSE TRANSCRIPTASE RNASE H-LIKE DOMAIN-CONTAINING PROTEIN"/>
    <property type="match status" value="1"/>
</dbReference>
<name>A0AAV9M0S0_9SOLN</name>
<comment type="caution">
    <text evidence="1">The sequence shown here is derived from an EMBL/GenBank/DDBJ whole genome shotgun (WGS) entry which is preliminary data.</text>
</comment>
<dbReference type="EMBL" id="JAWPEI010000003">
    <property type="protein sequence ID" value="KAK4731650.1"/>
    <property type="molecule type" value="Genomic_DNA"/>
</dbReference>
<sequence length="206" mass="24110">MAHDFVKQYEFNNGDELHIANLLKVKKMSYESFQKYAIRWRLEASKIHPSLSEEEFISTFIHVQEGLYYEKLLGTCAHNFSNLIKVGKEIENGIQEGRIVDKSAIQVIHQTFQAKILVNLQTKIRENNSIFITMQQSQHHPSDQVLQYHATSNYYNVRLKHPCEQQFHQAQTSSLPQKKVESFSFTPLDVPYAVIFERLRVNKLLQ</sequence>
<keyword evidence="2" id="KW-1185">Reference proteome</keyword>
<dbReference type="Proteomes" id="UP001311915">
    <property type="component" value="Unassembled WGS sequence"/>
</dbReference>
<evidence type="ECO:0000313" key="2">
    <source>
        <dbReference type="Proteomes" id="UP001311915"/>
    </source>
</evidence>
<evidence type="ECO:0000313" key="1">
    <source>
        <dbReference type="EMBL" id="KAK4731650.1"/>
    </source>
</evidence>
<protein>
    <submittedName>
        <fullName evidence="1">Uncharacterized protein</fullName>
    </submittedName>
</protein>
<accession>A0AAV9M0S0</accession>
<organism evidence="1 2">
    <name type="scientific">Solanum pinnatisectum</name>
    <name type="common">tansyleaf nightshade</name>
    <dbReference type="NCBI Taxonomy" id="50273"/>
    <lineage>
        <taxon>Eukaryota</taxon>
        <taxon>Viridiplantae</taxon>
        <taxon>Streptophyta</taxon>
        <taxon>Embryophyta</taxon>
        <taxon>Tracheophyta</taxon>
        <taxon>Spermatophyta</taxon>
        <taxon>Magnoliopsida</taxon>
        <taxon>eudicotyledons</taxon>
        <taxon>Gunneridae</taxon>
        <taxon>Pentapetalae</taxon>
        <taxon>asterids</taxon>
        <taxon>lamiids</taxon>
        <taxon>Solanales</taxon>
        <taxon>Solanaceae</taxon>
        <taxon>Solanoideae</taxon>
        <taxon>Solaneae</taxon>
        <taxon>Solanum</taxon>
    </lineage>
</organism>
<dbReference type="AlphaFoldDB" id="A0AAV9M0S0"/>
<proteinExistence type="predicted"/>
<gene>
    <name evidence="1" type="ORF">R3W88_024638</name>
</gene>